<dbReference type="AlphaFoldDB" id="A0A6A1VNL6"/>
<name>A0A6A1VNL6_9ROSI</name>
<dbReference type="OrthoDB" id="10250660at2759"/>
<keyword evidence="2" id="KW-1185">Reference proteome</keyword>
<comment type="caution">
    <text evidence="1">The sequence shown here is derived from an EMBL/GenBank/DDBJ whole genome shotgun (WGS) entry which is preliminary data.</text>
</comment>
<reference evidence="1 2" key="1">
    <citation type="journal article" date="2019" name="Plant Biotechnol. J.">
        <title>The red bayberry genome and genetic basis of sex determination.</title>
        <authorList>
            <person name="Jia H.M."/>
            <person name="Jia H.J."/>
            <person name="Cai Q.L."/>
            <person name="Wang Y."/>
            <person name="Zhao H.B."/>
            <person name="Yang W.F."/>
            <person name="Wang G.Y."/>
            <person name="Li Y.H."/>
            <person name="Zhan D.L."/>
            <person name="Shen Y.T."/>
            <person name="Niu Q.F."/>
            <person name="Chang L."/>
            <person name="Qiu J."/>
            <person name="Zhao L."/>
            <person name="Xie H.B."/>
            <person name="Fu W.Y."/>
            <person name="Jin J."/>
            <person name="Li X.W."/>
            <person name="Jiao Y."/>
            <person name="Zhou C.C."/>
            <person name="Tu T."/>
            <person name="Chai C.Y."/>
            <person name="Gao J.L."/>
            <person name="Fan L.J."/>
            <person name="van de Weg E."/>
            <person name="Wang J.Y."/>
            <person name="Gao Z.S."/>
        </authorList>
    </citation>
    <scope>NUCLEOTIDE SEQUENCE [LARGE SCALE GENOMIC DNA]</scope>
    <source>
        <tissue evidence="1">Leaves</tissue>
    </source>
</reference>
<gene>
    <name evidence="1" type="ORF">CJ030_MR5G003414</name>
</gene>
<evidence type="ECO:0000313" key="2">
    <source>
        <dbReference type="Proteomes" id="UP000516437"/>
    </source>
</evidence>
<dbReference type="EMBL" id="RXIC02000023">
    <property type="protein sequence ID" value="KAB1213516.1"/>
    <property type="molecule type" value="Genomic_DNA"/>
</dbReference>
<organism evidence="1 2">
    <name type="scientific">Morella rubra</name>
    <name type="common">Chinese bayberry</name>
    <dbReference type="NCBI Taxonomy" id="262757"/>
    <lineage>
        <taxon>Eukaryota</taxon>
        <taxon>Viridiplantae</taxon>
        <taxon>Streptophyta</taxon>
        <taxon>Embryophyta</taxon>
        <taxon>Tracheophyta</taxon>
        <taxon>Spermatophyta</taxon>
        <taxon>Magnoliopsida</taxon>
        <taxon>eudicotyledons</taxon>
        <taxon>Gunneridae</taxon>
        <taxon>Pentapetalae</taxon>
        <taxon>rosids</taxon>
        <taxon>fabids</taxon>
        <taxon>Fagales</taxon>
        <taxon>Myricaceae</taxon>
        <taxon>Morella</taxon>
    </lineage>
</organism>
<sequence>MPQELKGKSIGNKNLKVADVISRSFEKNIRSAAVLDQQTGETALDGVNAGVSINGIEDGEMNEGDKNGSTVDGSVSRARMLVSSGGFDDAVVTGEYKSLAEAFAEGATANSPSLPLTALVVQDHQGISNVAPAYAPLRQLPISKPGDPYLEDQNM</sequence>
<evidence type="ECO:0000313" key="1">
    <source>
        <dbReference type="EMBL" id="KAB1213516.1"/>
    </source>
</evidence>
<accession>A0A6A1VNL6</accession>
<protein>
    <submittedName>
        <fullName evidence="1">Zinc finger CCCH domain-containing protein 24</fullName>
    </submittedName>
</protein>
<proteinExistence type="predicted"/>
<dbReference type="Proteomes" id="UP000516437">
    <property type="component" value="Chromosome 5"/>
</dbReference>